<evidence type="ECO:0000313" key="1">
    <source>
        <dbReference type="EMBL" id="KNX38791.1"/>
    </source>
</evidence>
<protein>
    <submittedName>
        <fullName evidence="1">Uncharacterized protein</fullName>
    </submittedName>
</protein>
<dbReference type="AlphaFoldDB" id="A0A0L6CLW4"/>
<accession>A0A0L6CLW4</accession>
<gene>
    <name evidence="1" type="ORF">VV01_19240</name>
</gene>
<organism evidence="1 2">
    <name type="scientific">Luteipulveratus halotolerans</name>
    <dbReference type="NCBI Taxonomy" id="1631356"/>
    <lineage>
        <taxon>Bacteria</taxon>
        <taxon>Bacillati</taxon>
        <taxon>Actinomycetota</taxon>
        <taxon>Actinomycetes</taxon>
        <taxon>Micrococcales</taxon>
        <taxon>Dermacoccaceae</taxon>
        <taxon>Luteipulveratus</taxon>
    </lineage>
</organism>
<keyword evidence="2" id="KW-1185">Reference proteome</keyword>
<name>A0A0L6CLW4_9MICO</name>
<sequence length="143" mass="15202">MTSPFRLALISAGSAVLGALVVAAASVVIALSGYAHDTDQANRQGAERAYVDFMDTTKRFEFALRYEPLRAQGATPTIDEITRKQAMVDLYGSDEARKAASDAVSALGSAVSQTGPKATPGWRAYDAAMTRFQRAIRADLGVT</sequence>
<evidence type="ECO:0000313" key="2">
    <source>
        <dbReference type="Proteomes" id="UP000037397"/>
    </source>
</evidence>
<comment type="caution">
    <text evidence="1">The sequence shown here is derived from an EMBL/GenBank/DDBJ whole genome shotgun (WGS) entry which is preliminary data.</text>
</comment>
<dbReference type="Proteomes" id="UP000037397">
    <property type="component" value="Unassembled WGS sequence"/>
</dbReference>
<dbReference type="EMBL" id="LAIR01000002">
    <property type="protein sequence ID" value="KNX38791.1"/>
    <property type="molecule type" value="Genomic_DNA"/>
</dbReference>
<proteinExistence type="predicted"/>
<reference evidence="2" key="1">
    <citation type="submission" date="2015-03" db="EMBL/GenBank/DDBJ databases">
        <title>Luteipulveratus halotolerans sp. nov., a novel actinobacterium (Dermacoccaceae) from Sarawak, Malaysia.</title>
        <authorList>
            <person name="Juboi H."/>
            <person name="Basik A."/>
            <person name="Shamsul S.S."/>
            <person name="Arnold P."/>
            <person name="Schmitt E.K."/>
            <person name="Sanglier J.-J."/>
            <person name="Yeo T."/>
        </authorList>
    </citation>
    <scope>NUCLEOTIDE SEQUENCE [LARGE SCALE GENOMIC DNA]</scope>
    <source>
        <strain evidence="2">C296001</strain>
    </source>
</reference>